<organism evidence="14 15">
    <name type="scientific">Octopus vulgaris</name>
    <name type="common">Common octopus</name>
    <dbReference type="NCBI Taxonomy" id="6645"/>
    <lineage>
        <taxon>Eukaryota</taxon>
        <taxon>Metazoa</taxon>
        <taxon>Spiralia</taxon>
        <taxon>Lophotrochozoa</taxon>
        <taxon>Mollusca</taxon>
        <taxon>Cephalopoda</taxon>
        <taxon>Coleoidea</taxon>
        <taxon>Octopodiformes</taxon>
        <taxon>Octopoda</taxon>
        <taxon>Incirrata</taxon>
        <taxon>Octopodidae</taxon>
        <taxon>Octopus</taxon>
    </lineage>
</organism>
<dbReference type="GO" id="GO:0046872">
    <property type="term" value="F:metal ion binding"/>
    <property type="evidence" value="ECO:0007669"/>
    <property type="project" value="UniProtKB-KW"/>
</dbReference>
<feature type="region of interest" description="Disordered" evidence="12">
    <location>
        <begin position="122"/>
        <end position="143"/>
    </location>
</feature>
<evidence type="ECO:0000256" key="6">
    <source>
        <dbReference type="ARBA" id="ARBA00022801"/>
    </source>
</evidence>
<comment type="similarity">
    <text evidence="3">Belongs to the AAA ATPase family.</text>
</comment>
<dbReference type="InterPro" id="IPR027417">
    <property type="entry name" value="P-loop_NTPase"/>
</dbReference>
<keyword evidence="15" id="KW-1185">Reference proteome</keyword>
<keyword evidence="7" id="KW-0067">ATP-binding</keyword>
<keyword evidence="6" id="KW-0378">Hydrolase</keyword>
<dbReference type="FunFam" id="3.40.50.300:FF:000093">
    <property type="entry name" value="Fidgetin-like 1"/>
    <property type="match status" value="1"/>
</dbReference>
<evidence type="ECO:0000256" key="11">
    <source>
        <dbReference type="ARBA" id="ARBA00049360"/>
    </source>
</evidence>
<keyword evidence="4" id="KW-0479">Metal-binding</keyword>
<dbReference type="FunFam" id="1.10.8.60:FF:000022">
    <property type="entry name" value="Fidgetin like 1"/>
    <property type="match status" value="1"/>
</dbReference>
<dbReference type="EMBL" id="OX597823">
    <property type="protein sequence ID" value="CAI9728748.1"/>
    <property type="molecule type" value="Genomic_DNA"/>
</dbReference>
<evidence type="ECO:0000313" key="15">
    <source>
        <dbReference type="Proteomes" id="UP001162480"/>
    </source>
</evidence>
<evidence type="ECO:0000259" key="13">
    <source>
        <dbReference type="SMART" id="SM00382"/>
    </source>
</evidence>
<dbReference type="PROSITE" id="PS00674">
    <property type="entry name" value="AAA"/>
    <property type="match status" value="1"/>
</dbReference>
<keyword evidence="5" id="KW-0547">Nucleotide-binding</keyword>
<comment type="catalytic activity">
    <reaction evidence="11">
        <text>ATP + H2O = ADP + phosphate + H(+)</text>
        <dbReference type="Rhea" id="RHEA:13065"/>
        <dbReference type="ChEBI" id="CHEBI:15377"/>
        <dbReference type="ChEBI" id="CHEBI:15378"/>
        <dbReference type="ChEBI" id="CHEBI:30616"/>
        <dbReference type="ChEBI" id="CHEBI:43474"/>
        <dbReference type="ChEBI" id="CHEBI:456216"/>
    </reaction>
</comment>
<dbReference type="GO" id="GO:0016887">
    <property type="term" value="F:ATP hydrolysis activity"/>
    <property type="evidence" value="ECO:0007669"/>
    <property type="project" value="InterPro"/>
</dbReference>
<dbReference type="SMART" id="SM00382">
    <property type="entry name" value="AAA"/>
    <property type="match status" value="1"/>
</dbReference>
<dbReference type="InterPro" id="IPR003593">
    <property type="entry name" value="AAA+_ATPase"/>
</dbReference>
<dbReference type="Proteomes" id="UP001162480">
    <property type="component" value="Chromosome 10"/>
</dbReference>
<evidence type="ECO:0000256" key="12">
    <source>
        <dbReference type="SAM" id="MobiDB-lite"/>
    </source>
</evidence>
<dbReference type="InterPro" id="IPR047858">
    <property type="entry name" value="FIGNL1_ATPase"/>
</dbReference>
<dbReference type="Gene3D" id="1.10.8.60">
    <property type="match status" value="1"/>
</dbReference>
<protein>
    <recommendedName>
        <fullName evidence="10">Fidgetin-like protein 1</fullName>
    </recommendedName>
</protein>
<accession>A0AA36B6F7</accession>
<gene>
    <name evidence="14" type="ORF">OCTVUL_1B005004</name>
</gene>
<evidence type="ECO:0000256" key="1">
    <source>
        <dbReference type="ARBA" id="ARBA00001946"/>
    </source>
</evidence>
<evidence type="ECO:0000256" key="8">
    <source>
        <dbReference type="ARBA" id="ARBA00022842"/>
    </source>
</evidence>
<feature type="compositionally biased region" description="Acidic residues" evidence="12">
    <location>
        <begin position="340"/>
        <end position="351"/>
    </location>
</feature>
<dbReference type="InterPro" id="IPR003959">
    <property type="entry name" value="ATPase_AAA_core"/>
</dbReference>
<keyword evidence="8" id="KW-0460">Magnesium</keyword>
<evidence type="ECO:0000256" key="5">
    <source>
        <dbReference type="ARBA" id="ARBA00022741"/>
    </source>
</evidence>
<evidence type="ECO:0000256" key="7">
    <source>
        <dbReference type="ARBA" id="ARBA00022840"/>
    </source>
</evidence>
<comment type="cofactor">
    <cofactor evidence="1">
        <name>Mg(2+)</name>
        <dbReference type="ChEBI" id="CHEBI:18420"/>
    </cofactor>
</comment>
<dbReference type="GO" id="GO:0005524">
    <property type="term" value="F:ATP binding"/>
    <property type="evidence" value="ECO:0007669"/>
    <property type="project" value="UniProtKB-KW"/>
</dbReference>
<feature type="region of interest" description="Disordered" evidence="12">
    <location>
        <begin position="222"/>
        <end position="241"/>
    </location>
</feature>
<dbReference type="AlphaFoldDB" id="A0AA36B6F7"/>
<dbReference type="Pfam" id="PF09336">
    <property type="entry name" value="Vps4_C"/>
    <property type="match status" value="1"/>
</dbReference>
<evidence type="ECO:0000256" key="4">
    <source>
        <dbReference type="ARBA" id="ARBA00022723"/>
    </source>
</evidence>
<evidence type="ECO:0000256" key="3">
    <source>
        <dbReference type="ARBA" id="ARBA00006914"/>
    </source>
</evidence>
<evidence type="ECO:0000256" key="9">
    <source>
        <dbReference type="ARBA" id="ARBA00023242"/>
    </source>
</evidence>
<dbReference type="Pfam" id="PF17862">
    <property type="entry name" value="AAA_lid_3"/>
    <property type="match status" value="1"/>
</dbReference>
<dbReference type="InterPro" id="IPR015415">
    <property type="entry name" value="Spast_Vps4_C"/>
</dbReference>
<proteinExistence type="inferred from homology"/>
<dbReference type="InterPro" id="IPR003960">
    <property type="entry name" value="ATPase_AAA_CS"/>
</dbReference>
<name>A0AA36B6F7_OCTVU</name>
<dbReference type="InterPro" id="IPR041569">
    <property type="entry name" value="AAA_lid_3"/>
</dbReference>
<feature type="domain" description="AAA+ ATPase" evidence="13">
    <location>
        <begin position="481"/>
        <end position="617"/>
    </location>
</feature>
<comment type="subcellular location">
    <subcellularLocation>
        <location evidence="2">Nucleus</location>
    </subcellularLocation>
</comment>
<sequence>MEFDEPHASFLSYFQKLYFDDKLQNGTPSEKADILRNLIVQITLAARSNLISCEAAKLLLADYNNKYVAIVDNFDTTQGLNNFAGGALHLCNRNRNESANWKSSLTPENVLDMECLKQIRKESKESSGRFSQPPEEKPYQSVSCKELPIPSEAVKDTTSMVNHSLDKLVTHKDENVPPSVKNVNKVNNVNNTSCFKTNNGLSQNHSNFKKLTAFTTIGQNSNCNNSSKDMKTSPSPFPEHRDTVSNLGSAQQNFQFSTKNQSNQNTVGSYSERMFPEKPVADQPVNRSFFSKKPLFSKSVTPAEEPNASFGANQFPNRRNRPSFWKSGHYNSKGASAADVYDDDDDTESDNMVDKRSSNFRTAREQLVANNMKKYGRGGNNGSNGGAVGSSSYGSAARKCLGTRRGLNSKFIPPVPNKEDNYDRMAGPKNNEENEFIDERLKGPPVSWNDIAGLEFAKKNIQEIVVWPMLRPDIFTGLRGPPKGLLLFGPPGTGKTLIGKCIASQSKSTFFSISASSLTSKWVGEGEKTVRTLFAVSRCYQPAVIFIDEIDSLLSQRSDNEHESSRRIKTEFLVQLDGATTDSEERLLVIGATNRPQEIDEAARRRFVRRLYIPLPEKEARKTIVENLLREQQHSLTPEELDQICDKSKGYSGADMTNLCREAALGPIRSLSFGDIENISADQVRPIQFSDFEDALIHVKASVSPKDLEGYIVWNSTFGSGGRSK</sequence>
<dbReference type="Pfam" id="PF00004">
    <property type="entry name" value="AAA"/>
    <property type="match status" value="1"/>
</dbReference>
<dbReference type="PANTHER" id="PTHR23074:SF17">
    <property type="entry name" value="FIDGETIN-LIKE PROTEIN 1"/>
    <property type="match status" value="1"/>
</dbReference>
<feature type="region of interest" description="Disordered" evidence="12">
    <location>
        <begin position="334"/>
        <end position="353"/>
    </location>
</feature>
<dbReference type="CDD" id="cd19525">
    <property type="entry name" value="RecA-like_Figl-1"/>
    <property type="match status" value="1"/>
</dbReference>
<keyword evidence="9" id="KW-0539">Nucleus</keyword>
<evidence type="ECO:0000313" key="14">
    <source>
        <dbReference type="EMBL" id="CAI9728748.1"/>
    </source>
</evidence>
<dbReference type="SUPFAM" id="SSF52540">
    <property type="entry name" value="P-loop containing nucleoside triphosphate hydrolases"/>
    <property type="match status" value="1"/>
</dbReference>
<dbReference type="InterPro" id="IPR050304">
    <property type="entry name" value="MT-severing_AAA_ATPase"/>
</dbReference>
<evidence type="ECO:0000256" key="2">
    <source>
        <dbReference type="ARBA" id="ARBA00004123"/>
    </source>
</evidence>
<dbReference type="GO" id="GO:0005634">
    <property type="term" value="C:nucleus"/>
    <property type="evidence" value="ECO:0007669"/>
    <property type="project" value="UniProtKB-SubCell"/>
</dbReference>
<reference evidence="14" key="1">
    <citation type="submission" date="2023-08" db="EMBL/GenBank/DDBJ databases">
        <authorList>
            <person name="Alioto T."/>
            <person name="Alioto T."/>
            <person name="Gomez Garrido J."/>
        </authorList>
    </citation>
    <scope>NUCLEOTIDE SEQUENCE</scope>
</reference>
<dbReference type="PANTHER" id="PTHR23074">
    <property type="entry name" value="AAA DOMAIN-CONTAINING"/>
    <property type="match status" value="1"/>
</dbReference>
<dbReference type="GO" id="GO:0008568">
    <property type="term" value="F:microtubule severing ATPase activity"/>
    <property type="evidence" value="ECO:0007669"/>
    <property type="project" value="TreeGrafter"/>
</dbReference>
<evidence type="ECO:0000256" key="10">
    <source>
        <dbReference type="ARBA" id="ARBA00035694"/>
    </source>
</evidence>
<dbReference type="Gene3D" id="3.40.50.300">
    <property type="entry name" value="P-loop containing nucleotide triphosphate hydrolases"/>
    <property type="match status" value="1"/>
</dbReference>